<dbReference type="Gene3D" id="2.40.40.20">
    <property type="match status" value="1"/>
</dbReference>
<proteinExistence type="inferred from homology"/>
<dbReference type="InterPro" id="IPR007066">
    <property type="entry name" value="RNA_pol_Rpb1_3"/>
</dbReference>
<dbReference type="GO" id="GO:0046872">
    <property type="term" value="F:metal ion binding"/>
    <property type="evidence" value="ECO:0007669"/>
    <property type="project" value="UniProtKB-KW"/>
</dbReference>
<dbReference type="Pfam" id="PF04998">
    <property type="entry name" value="RNA_pol_Rpb1_5"/>
    <property type="match status" value="1"/>
</dbReference>
<feature type="compositionally biased region" description="Basic and acidic residues" evidence="12">
    <location>
        <begin position="1360"/>
        <end position="1372"/>
    </location>
</feature>
<keyword evidence="5 11" id="KW-0548">Nucleotidyltransferase</keyword>
<dbReference type="Pfam" id="PF04997">
    <property type="entry name" value="RNA_pol_Rpb1_1"/>
    <property type="match status" value="1"/>
</dbReference>
<evidence type="ECO:0000256" key="6">
    <source>
        <dbReference type="ARBA" id="ARBA00022723"/>
    </source>
</evidence>
<dbReference type="Gene3D" id="1.10.357.120">
    <property type="match status" value="1"/>
</dbReference>
<dbReference type="Pfam" id="PF05000">
    <property type="entry name" value="RNA_pol_Rpb1_4"/>
    <property type="match status" value="1"/>
</dbReference>
<feature type="compositionally biased region" description="Acidic residues" evidence="12">
    <location>
        <begin position="1375"/>
        <end position="1384"/>
    </location>
</feature>
<comment type="function">
    <text evidence="11">DNA-dependent RNA polymerase catalyzes the transcription of DNA into RNA using the four ribonucleoside triphosphates as substrates.</text>
</comment>
<comment type="caution">
    <text evidence="14">The sequence shown here is derived from an EMBL/GenBank/DDBJ whole genome shotgun (WGS) entry which is preliminary data.</text>
</comment>
<dbReference type="VEuPathDB" id="VectorBase:LDEU005418"/>
<keyword evidence="3 11" id="KW-0240">DNA-directed RNA polymerase</keyword>
<keyword evidence="6" id="KW-0479">Metal-binding</keyword>
<evidence type="ECO:0000256" key="2">
    <source>
        <dbReference type="ARBA" id="ARBA00006460"/>
    </source>
</evidence>
<evidence type="ECO:0000313" key="14">
    <source>
        <dbReference type="EMBL" id="RWS26622.1"/>
    </source>
</evidence>
<dbReference type="GO" id="GO:0006351">
    <property type="term" value="P:DNA-templated transcription"/>
    <property type="evidence" value="ECO:0007669"/>
    <property type="project" value="InterPro"/>
</dbReference>
<evidence type="ECO:0000259" key="13">
    <source>
        <dbReference type="SMART" id="SM00663"/>
    </source>
</evidence>
<protein>
    <recommendedName>
        <fullName evidence="11">DNA-directed RNA polymerase subunit</fullName>
        <ecNumber evidence="11">2.7.7.6</ecNumber>
    </recommendedName>
</protein>
<dbReference type="InterPro" id="IPR038120">
    <property type="entry name" value="Rpb1_funnel_sf"/>
</dbReference>
<dbReference type="Pfam" id="PF00623">
    <property type="entry name" value="RNA_pol_Rpb1_2"/>
    <property type="match status" value="1"/>
</dbReference>
<dbReference type="InterPro" id="IPR006592">
    <property type="entry name" value="RNA_pol_N"/>
</dbReference>
<dbReference type="FunFam" id="2.40.40.20:FF:000019">
    <property type="entry name" value="DNA-directed RNA polymerase II subunit RPB1"/>
    <property type="match status" value="1"/>
</dbReference>
<dbReference type="Pfam" id="PF04983">
    <property type="entry name" value="RNA_pol_Rpb1_3"/>
    <property type="match status" value="1"/>
</dbReference>
<dbReference type="STRING" id="299467.A0A443SGL3"/>
<evidence type="ECO:0000256" key="7">
    <source>
        <dbReference type="ARBA" id="ARBA00022833"/>
    </source>
</evidence>
<reference evidence="14 15" key="1">
    <citation type="journal article" date="2018" name="Gigascience">
        <title>Genomes of trombidid mites reveal novel predicted allergens and laterally-transferred genes associated with secondary metabolism.</title>
        <authorList>
            <person name="Dong X."/>
            <person name="Chaisiri K."/>
            <person name="Xia D."/>
            <person name="Armstrong S.D."/>
            <person name="Fang Y."/>
            <person name="Donnelly M.J."/>
            <person name="Kadowaki T."/>
            <person name="McGarry J.W."/>
            <person name="Darby A.C."/>
            <person name="Makepeace B.L."/>
        </authorList>
    </citation>
    <scope>NUCLEOTIDE SEQUENCE [LARGE SCALE GENOMIC DNA]</scope>
    <source>
        <strain evidence="14">UoL-UT</strain>
    </source>
</reference>
<dbReference type="CDD" id="cd02735">
    <property type="entry name" value="RNAP_I_Rpa1_C"/>
    <property type="match status" value="1"/>
</dbReference>
<evidence type="ECO:0000256" key="8">
    <source>
        <dbReference type="ARBA" id="ARBA00022842"/>
    </source>
</evidence>
<evidence type="ECO:0000256" key="4">
    <source>
        <dbReference type="ARBA" id="ARBA00022679"/>
    </source>
</evidence>
<dbReference type="GO" id="GO:0003899">
    <property type="term" value="F:DNA-directed RNA polymerase activity"/>
    <property type="evidence" value="ECO:0007669"/>
    <property type="project" value="UniProtKB-EC"/>
</dbReference>
<dbReference type="EMBL" id="NCKV01002605">
    <property type="protein sequence ID" value="RWS26622.1"/>
    <property type="molecule type" value="Genomic_DNA"/>
</dbReference>
<feature type="domain" description="RNA polymerase N-terminal" evidence="13">
    <location>
        <begin position="293"/>
        <end position="610"/>
    </location>
</feature>
<keyword evidence="4 11" id="KW-0808">Transferase</keyword>
<dbReference type="InterPro" id="IPR007080">
    <property type="entry name" value="RNA_pol_Rpb1_1"/>
</dbReference>
<dbReference type="GO" id="GO:0005736">
    <property type="term" value="C:RNA polymerase I complex"/>
    <property type="evidence" value="ECO:0007669"/>
    <property type="project" value="TreeGrafter"/>
</dbReference>
<evidence type="ECO:0000256" key="9">
    <source>
        <dbReference type="ARBA" id="ARBA00023163"/>
    </source>
</evidence>
<evidence type="ECO:0000256" key="12">
    <source>
        <dbReference type="SAM" id="MobiDB-lite"/>
    </source>
</evidence>
<evidence type="ECO:0000256" key="11">
    <source>
        <dbReference type="RuleBase" id="RU004279"/>
    </source>
</evidence>
<dbReference type="InterPro" id="IPR047107">
    <property type="entry name" value="DNA-dir_RNA_pol1_lsu_C"/>
</dbReference>
<evidence type="ECO:0000256" key="3">
    <source>
        <dbReference type="ARBA" id="ARBA00022478"/>
    </source>
</evidence>
<keyword evidence="8" id="KW-0460">Magnesium</keyword>
<dbReference type="InterPro" id="IPR045867">
    <property type="entry name" value="DNA-dir_RpoC_beta_prime"/>
</dbReference>
<evidence type="ECO:0000256" key="1">
    <source>
        <dbReference type="ARBA" id="ARBA00004123"/>
    </source>
</evidence>
<dbReference type="InterPro" id="IPR042102">
    <property type="entry name" value="RNA_pol_Rpb1_3_sf"/>
</dbReference>
<dbReference type="InterPro" id="IPR000722">
    <property type="entry name" value="RNA_pol_asu"/>
</dbReference>
<comment type="subcellular location">
    <subcellularLocation>
        <location evidence="1">Nucleus</location>
    </subcellularLocation>
</comment>
<feature type="compositionally biased region" description="Polar residues" evidence="12">
    <location>
        <begin position="1749"/>
        <end position="1762"/>
    </location>
</feature>
<dbReference type="InterPro" id="IPR044893">
    <property type="entry name" value="RNA_pol_Rpb1_clamp_domain"/>
</dbReference>
<organism evidence="14 15">
    <name type="scientific">Leptotrombidium deliense</name>
    <dbReference type="NCBI Taxonomy" id="299467"/>
    <lineage>
        <taxon>Eukaryota</taxon>
        <taxon>Metazoa</taxon>
        <taxon>Ecdysozoa</taxon>
        <taxon>Arthropoda</taxon>
        <taxon>Chelicerata</taxon>
        <taxon>Arachnida</taxon>
        <taxon>Acari</taxon>
        <taxon>Acariformes</taxon>
        <taxon>Trombidiformes</taxon>
        <taxon>Prostigmata</taxon>
        <taxon>Anystina</taxon>
        <taxon>Parasitengona</taxon>
        <taxon>Trombiculoidea</taxon>
        <taxon>Trombiculidae</taxon>
        <taxon>Leptotrombidium</taxon>
    </lineage>
</organism>
<dbReference type="CDD" id="cd01435">
    <property type="entry name" value="RNAP_I_RPA1_N"/>
    <property type="match status" value="1"/>
</dbReference>
<dbReference type="EC" id="2.7.7.6" evidence="11"/>
<evidence type="ECO:0000256" key="5">
    <source>
        <dbReference type="ARBA" id="ARBA00022695"/>
    </source>
</evidence>
<dbReference type="Gene3D" id="6.10.250.2940">
    <property type="match status" value="1"/>
</dbReference>
<feature type="region of interest" description="Disordered" evidence="12">
    <location>
        <begin position="1345"/>
        <end position="1404"/>
    </location>
</feature>
<evidence type="ECO:0000256" key="10">
    <source>
        <dbReference type="ARBA" id="ARBA00023242"/>
    </source>
</evidence>
<dbReference type="Gene3D" id="4.10.860.120">
    <property type="entry name" value="RNA polymerase II, clamp domain"/>
    <property type="match status" value="1"/>
</dbReference>
<dbReference type="Gene3D" id="1.10.132.30">
    <property type="match status" value="1"/>
</dbReference>
<dbReference type="SUPFAM" id="SSF64484">
    <property type="entry name" value="beta and beta-prime subunits of DNA dependent RNA-polymerase"/>
    <property type="match status" value="1"/>
</dbReference>
<keyword evidence="15" id="KW-1185">Reference proteome</keyword>
<dbReference type="OrthoDB" id="6507662at2759"/>
<comment type="similarity">
    <text evidence="2 11">Belongs to the RNA polymerase beta' chain family.</text>
</comment>
<evidence type="ECO:0000313" key="15">
    <source>
        <dbReference type="Proteomes" id="UP000288716"/>
    </source>
</evidence>
<gene>
    <name evidence="14" type="ORF">B4U80_08079</name>
</gene>
<keyword evidence="9 11" id="KW-0804">Transcription</keyword>
<dbReference type="InterPro" id="IPR007081">
    <property type="entry name" value="RNA_pol_Rpb1_5"/>
</dbReference>
<dbReference type="GO" id="GO:0003677">
    <property type="term" value="F:DNA binding"/>
    <property type="evidence" value="ECO:0007669"/>
    <property type="project" value="InterPro"/>
</dbReference>
<keyword evidence="10" id="KW-0539">Nucleus</keyword>
<dbReference type="Proteomes" id="UP000288716">
    <property type="component" value="Unassembled WGS sequence"/>
</dbReference>
<dbReference type="Gene3D" id="1.10.274.100">
    <property type="entry name" value="RNA polymerase Rpb1, domain 3"/>
    <property type="match status" value="1"/>
</dbReference>
<dbReference type="PANTHER" id="PTHR19376:SF11">
    <property type="entry name" value="DNA-DIRECTED RNA POLYMERASE I SUBUNIT RPA1"/>
    <property type="match status" value="1"/>
</dbReference>
<sequence>MSAKPENVAFQFSGMSFKIYGSDEIKRLSVLEITNPKTFDALGHPTQFGLCDTAFGPIGKNDLCSTCGGNFIDCTGHYGHISLPVPLLKISCFHCHRLLFSPISLEIVLCQWKAIELGLDYLVDEIKDISTMLLNEEFSDVTIMREYVAGKLKERIDEELAIVGNKAVKMQVRNVVEKQCTLLKDLITGKLIKASKNCFHCSNKKRGMDIVNNSSIVMKASKGARKSLQEPGSLQDGPLSDVTESNLTMDGNTFYTASDARNHLRELWKNERDALQTIFSVLKSVSSEEYPTDVFFFDSILVSPNKFRPLMFMGGKQFENPRTTLLQSIMIHKITVANLLKSVKDESLSKENKVAEVTKLHYAWQRLQLLCNRLYDSELDKLPEKRPPGVKQIIEKKEGLFRKHMMGKRVNYAARSVILPDPYIMVDEVGIPLVFAQKLTYPQPVTWWNREQMKQAILNGPSVYPGATTVIMGDGTCIRLKPNDINQRNAIANMIGTSKEHRVKTVNRHLITGDVLLLNRQPTLHKPSMMAHRARILTGEKTMRLHYANCKSYNADFDGDEMNAHFPQSEFGRSEAYNIATVNNQFLVPKDGTPLSGLIQDHIVAAALMSIRGVFFTKEDYQELVFGAISFLNKKISILKPTIIKPIELWSGKQVITTIILNLVPEGKPAPSLSISSKIRPNALMTHPRKVFAEGCSPLQEGEMCESEVIIRKGELVCGIVDKANIGSTPYGLAHCFYELYGGKYSTAFMTALARLANNFLQIKSGLTLGILDILVEEDADKKRKKIIAKSNEAGKKATAKALNIDSYNDTQLLTEKYREAHCSRDPQGLKLLDNFMKSQTDELNNQISKVCLDGLVKRFPYNNLQLMIKAGAKGGTVNALQISCLMGQIELEGRRVPLMMSGRTLPSFVPYDTSPRAGGFVTGRFLTGIRPQEYFFHCMAGREGLIDTAVKTSRSGYLQRCLIKHLEGLVVNYDLTVRDSDGSVIQFFYGEDGLDICKSQLLKKDGFPLLCSNYDTLKATDDEMKRLMRQTNEKGITKLNDRIRKWIESNGEDRLHKRHGSAFQEYFEIMLKECKAECEQKGIDFSMDHCKKIIATWFELSDRSRKKVNKYWLPCPGPMASSFRPDCNYGVISEAVESLIKKYMETNCDINGLVDGLISEKEFESLIHTRFMRSICEPGESVGLLAAQSIGEPSTQMTLNTFHFAGRGEMNVTLGIPRLREILMTASPNIATPSMDIPLIFDETEDMDEVADKMRLQLNSVKLSDVLEAVDVTETMQINERGCVRIYKIRFEFLPRSAYKSKAIVKPKQIISFMERKFFTKIIQVIKAKMDHLSKYGIFYESHSSKKKKTNEDDEDVDFETKTGQDTRNGDNEMSSDEEDVDDKDATAVKSQLRHDQDLDYDEPEEVEVVAESDEEIVDDDDVLSLKKEKSNDVEVELIDSKMDTKPQKKNVDVKARKEERISEVLQSHSSIVGYDYDSTRDHKWCELRLEYDLKGSKLDIGSIIEHEAKKAYIRKIGNIEKAFVVKDPDAAKIGKEFDKMIKTEGVSFLEMVKYSHILDIKRMRSNDIHAVANTFGIEAARQALQLEIKNVFAVYGIQIDPRHLSLVSDYMTFDGKIKGMNRISMSANSSPLQQMSFETTTSFLKTAVLLGKSKLSLSRTLKRILSGLKDTINSPSARIFAGRPARVGTSLFDVRAQKVESNVFVSNPLMTPQTTDIWNSSLRSEKYSSVYSSKHRLKRSSPFKISFSPNSKGDNSSPVSITKKVKLDSQQKVTVNKRIKFSD</sequence>
<name>A0A443SGL3_9ACAR</name>
<dbReference type="PANTHER" id="PTHR19376">
    <property type="entry name" value="DNA-DIRECTED RNA POLYMERASE"/>
    <property type="match status" value="1"/>
</dbReference>
<comment type="catalytic activity">
    <reaction evidence="11">
        <text>RNA(n) + a ribonucleoside 5'-triphosphate = RNA(n+1) + diphosphate</text>
        <dbReference type="Rhea" id="RHEA:21248"/>
        <dbReference type="Rhea" id="RHEA-COMP:14527"/>
        <dbReference type="Rhea" id="RHEA-COMP:17342"/>
        <dbReference type="ChEBI" id="CHEBI:33019"/>
        <dbReference type="ChEBI" id="CHEBI:61557"/>
        <dbReference type="ChEBI" id="CHEBI:140395"/>
        <dbReference type="EC" id="2.7.7.6"/>
    </reaction>
</comment>
<dbReference type="Gene3D" id="3.30.70.2850">
    <property type="match status" value="1"/>
</dbReference>
<keyword evidence="7" id="KW-0862">Zinc</keyword>
<dbReference type="SMART" id="SM00663">
    <property type="entry name" value="RPOLA_N"/>
    <property type="match status" value="1"/>
</dbReference>
<dbReference type="InterPro" id="IPR015699">
    <property type="entry name" value="DNA-dir_RNA_pol1_lsu_N"/>
</dbReference>
<accession>A0A443SGL3</accession>
<feature type="region of interest" description="Disordered" evidence="12">
    <location>
        <begin position="1744"/>
        <end position="1765"/>
    </location>
</feature>
<dbReference type="Gene3D" id="3.30.1490.180">
    <property type="entry name" value="RNA polymerase ii"/>
    <property type="match status" value="1"/>
</dbReference>
<dbReference type="InterPro" id="IPR007083">
    <property type="entry name" value="RNA_pol_Rpb1_4"/>
</dbReference>